<gene>
    <name evidence="1" type="ORF">CASFOL_008285</name>
</gene>
<organism evidence="1 2">
    <name type="scientific">Castilleja foliolosa</name>
    <dbReference type="NCBI Taxonomy" id="1961234"/>
    <lineage>
        <taxon>Eukaryota</taxon>
        <taxon>Viridiplantae</taxon>
        <taxon>Streptophyta</taxon>
        <taxon>Embryophyta</taxon>
        <taxon>Tracheophyta</taxon>
        <taxon>Spermatophyta</taxon>
        <taxon>Magnoliopsida</taxon>
        <taxon>eudicotyledons</taxon>
        <taxon>Gunneridae</taxon>
        <taxon>Pentapetalae</taxon>
        <taxon>asterids</taxon>
        <taxon>lamiids</taxon>
        <taxon>Lamiales</taxon>
        <taxon>Orobanchaceae</taxon>
        <taxon>Pedicularideae</taxon>
        <taxon>Castillejinae</taxon>
        <taxon>Castilleja</taxon>
    </lineage>
</organism>
<reference evidence="2" key="1">
    <citation type="journal article" date="2024" name="IScience">
        <title>Strigolactones Initiate the Formation of Haustorium-like Structures in Castilleja.</title>
        <authorList>
            <person name="Buerger M."/>
            <person name="Peterson D."/>
            <person name="Chory J."/>
        </authorList>
    </citation>
    <scope>NUCLEOTIDE SEQUENCE [LARGE SCALE GENOMIC DNA]</scope>
</reference>
<comment type="caution">
    <text evidence="1">The sequence shown here is derived from an EMBL/GenBank/DDBJ whole genome shotgun (WGS) entry which is preliminary data.</text>
</comment>
<keyword evidence="2" id="KW-1185">Reference proteome</keyword>
<evidence type="ECO:0000313" key="1">
    <source>
        <dbReference type="EMBL" id="KAL3647317.1"/>
    </source>
</evidence>
<dbReference type="Proteomes" id="UP001632038">
    <property type="component" value="Unassembled WGS sequence"/>
</dbReference>
<dbReference type="EMBL" id="JAVIJP010000009">
    <property type="protein sequence ID" value="KAL3647317.1"/>
    <property type="molecule type" value="Genomic_DNA"/>
</dbReference>
<accession>A0ABD3E0H6</accession>
<name>A0ABD3E0H6_9LAMI</name>
<sequence length="152" mass="17065">MSTLDFESSSGKEQKWEGKQIADGLQLMMDIPRHKEGVKIMVEENKLIIKVKGWFVKPLGTSDFESSPEGLHLLMSHGLSKEDMMVGVNKIIVEVKRKDGFGDKGKIYLPYDKEKLSVCGKPLGVIGGCEINRCNDLPFFNTLREAVDYLKS</sequence>
<dbReference type="AlphaFoldDB" id="A0ABD3E0H6"/>
<protein>
    <submittedName>
        <fullName evidence="1">Uncharacterized protein</fullName>
    </submittedName>
</protein>
<proteinExistence type="predicted"/>
<evidence type="ECO:0000313" key="2">
    <source>
        <dbReference type="Proteomes" id="UP001632038"/>
    </source>
</evidence>